<dbReference type="OrthoDB" id="4232363at2"/>
<sequence>MTMFNERQLIAEWFAGAHPAPRRAEAEWAHHGVALLPLGVRFDALRIPAPYLHAAIGSDHRETVGISLDDWLRGPVVRDVRTGSGSYYVLIAPGAPWKGQGTAARLGPGVHLAVPRIGEQVSPVTFWASQPERPGQLCAPAHLAALLATAESLRVTGS</sequence>
<comment type="caution">
    <text evidence="1">The sequence shown here is derived from an EMBL/GenBank/DDBJ whole genome shotgun (WGS) entry which is preliminary data.</text>
</comment>
<proteinExistence type="predicted"/>
<dbReference type="RefSeq" id="WP_058845848.1">
    <property type="nucleotide sequence ID" value="NZ_LOCL01000024.1"/>
</dbReference>
<evidence type="ECO:0008006" key="3">
    <source>
        <dbReference type="Google" id="ProtNLM"/>
    </source>
</evidence>
<dbReference type="STRING" id="1765722.AT728_28060"/>
<accession>A0A0W7XB00</accession>
<evidence type="ECO:0000313" key="2">
    <source>
        <dbReference type="Proteomes" id="UP000054804"/>
    </source>
</evidence>
<name>A0A0W7XB00_9ACTN</name>
<keyword evidence="2" id="KW-1185">Reference proteome</keyword>
<organism evidence="1 2">
    <name type="scientific">Streptomyces silvensis</name>
    <dbReference type="NCBI Taxonomy" id="1765722"/>
    <lineage>
        <taxon>Bacteria</taxon>
        <taxon>Bacillati</taxon>
        <taxon>Actinomycetota</taxon>
        <taxon>Actinomycetes</taxon>
        <taxon>Kitasatosporales</taxon>
        <taxon>Streptomycetaceae</taxon>
        <taxon>Streptomyces</taxon>
    </lineage>
</organism>
<gene>
    <name evidence="1" type="ORF">AT728_28060</name>
</gene>
<dbReference type="AlphaFoldDB" id="A0A0W7XB00"/>
<dbReference type="Proteomes" id="UP000054804">
    <property type="component" value="Unassembled WGS sequence"/>
</dbReference>
<dbReference type="EMBL" id="LOCL01000024">
    <property type="protein sequence ID" value="KUF20045.1"/>
    <property type="molecule type" value="Genomic_DNA"/>
</dbReference>
<protein>
    <recommendedName>
        <fullName evidence="3">DNA primase/polymerase bifunctional N-terminal domain-containing protein</fullName>
    </recommendedName>
</protein>
<evidence type="ECO:0000313" key="1">
    <source>
        <dbReference type="EMBL" id="KUF20045.1"/>
    </source>
</evidence>
<reference evidence="1 2" key="1">
    <citation type="submission" date="2015-12" db="EMBL/GenBank/DDBJ databases">
        <title>Draft genome sequence of Streptomyces silvensis ATCC 53525, a producer of novel hormone antagonists.</title>
        <authorList>
            <person name="Johnston C.W."/>
            <person name="Li Y."/>
            <person name="Magarvey N.A."/>
        </authorList>
    </citation>
    <scope>NUCLEOTIDE SEQUENCE [LARGE SCALE GENOMIC DNA]</scope>
    <source>
        <strain evidence="1 2">ATCC 53525</strain>
    </source>
</reference>